<evidence type="ECO:0000256" key="2">
    <source>
        <dbReference type="ARBA" id="ARBA00005297"/>
    </source>
</evidence>
<dbReference type="InterPro" id="IPR004561">
    <property type="entry name" value="IsoChor_synthase"/>
</dbReference>
<keyword evidence="4 7" id="KW-0413">Isomerase</keyword>
<dbReference type="EC" id="5.4.4.2" evidence="3"/>
<evidence type="ECO:0000256" key="4">
    <source>
        <dbReference type="ARBA" id="ARBA00023235"/>
    </source>
</evidence>
<evidence type="ECO:0000259" key="6">
    <source>
        <dbReference type="Pfam" id="PF00425"/>
    </source>
</evidence>
<dbReference type="PANTHER" id="PTHR42839">
    <property type="entry name" value="ISOCHORISMATE SYNTHASE ENTC"/>
    <property type="match status" value="1"/>
</dbReference>
<dbReference type="STRING" id="1279009.ADICEAN_01907"/>
<dbReference type="Proteomes" id="UP000011910">
    <property type="component" value="Unassembled WGS sequence"/>
</dbReference>
<dbReference type="Gene3D" id="3.60.120.10">
    <property type="entry name" value="Anthranilate synthase"/>
    <property type="match status" value="1"/>
</dbReference>
<dbReference type="GO" id="GO:0008909">
    <property type="term" value="F:isochorismate synthase activity"/>
    <property type="evidence" value="ECO:0007669"/>
    <property type="project" value="UniProtKB-EC"/>
</dbReference>
<comment type="catalytic activity">
    <reaction evidence="1">
        <text>chorismate = isochorismate</text>
        <dbReference type="Rhea" id="RHEA:18985"/>
        <dbReference type="ChEBI" id="CHEBI:29748"/>
        <dbReference type="ChEBI" id="CHEBI:29780"/>
        <dbReference type="EC" id="5.4.4.2"/>
    </reaction>
</comment>
<dbReference type="InterPro" id="IPR015890">
    <property type="entry name" value="Chorismate_C"/>
</dbReference>
<evidence type="ECO:0000256" key="1">
    <source>
        <dbReference type="ARBA" id="ARBA00000799"/>
    </source>
</evidence>
<accession>M7NWU9</accession>
<organism evidence="7 8">
    <name type="scientific">Cesiribacter andamanensis AMV16</name>
    <dbReference type="NCBI Taxonomy" id="1279009"/>
    <lineage>
        <taxon>Bacteria</taxon>
        <taxon>Pseudomonadati</taxon>
        <taxon>Bacteroidota</taxon>
        <taxon>Cytophagia</taxon>
        <taxon>Cytophagales</taxon>
        <taxon>Cesiribacteraceae</taxon>
        <taxon>Cesiribacter</taxon>
    </lineage>
</organism>
<sequence>MSDTYDYKTGEALQQPIPSGQLFAAALQLAAARGYSFAAWRLPAQQQPSLLIDLSGSAAKVHPSLEELPTGFLFAPYQADLTALDAREKPGCLFLRADLLWEGQQGELRPAEGLPPQRRAQAESFLEELEQEEAPAASAYPLAPCRAGTTPKTQYIHLVEQSVAAIRRGDFQKNVCARTKEVALPAGFSLSSFFLHLSAAYPNAFVSLVAIPGVGTWIGATPEILISVDRHQKFCTVALAGTQRRQAGMRPVDAVWRQKEIEEQAMVSRYIINCLKKVRIREFEEIGPRTIAAANLLHLRTDFTIDLKEVHYPNLPTVMLELLHPTSAVCGLPKEPAAAFLETHEQLDRSFFAGFLGPVHLQQETHLFVNLRCMQLLERTALLYAGAGITADSDAEREWQETEHKCQTLLDVLYEASR</sequence>
<dbReference type="OrthoDB" id="9806579at2"/>
<dbReference type="NCBIfam" id="TIGR00543">
    <property type="entry name" value="isochor_syn"/>
    <property type="match status" value="1"/>
</dbReference>
<evidence type="ECO:0000256" key="5">
    <source>
        <dbReference type="ARBA" id="ARBA00041564"/>
    </source>
</evidence>
<dbReference type="Pfam" id="PF00425">
    <property type="entry name" value="Chorismate_bind"/>
    <property type="match status" value="1"/>
</dbReference>
<comment type="similarity">
    <text evidence="2">Belongs to the isochorismate synthase family.</text>
</comment>
<keyword evidence="8" id="KW-1185">Reference proteome</keyword>
<feature type="domain" description="Chorismate-utilising enzyme C-terminal" evidence="6">
    <location>
        <begin position="152"/>
        <end position="405"/>
    </location>
</feature>
<evidence type="ECO:0000313" key="8">
    <source>
        <dbReference type="Proteomes" id="UP000011910"/>
    </source>
</evidence>
<comment type="caution">
    <text evidence="7">The sequence shown here is derived from an EMBL/GenBank/DDBJ whole genome shotgun (WGS) entry which is preliminary data.</text>
</comment>
<name>M7NWU9_9BACT</name>
<evidence type="ECO:0000256" key="3">
    <source>
        <dbReference type="ARBA" id="ARBA00012824"/>
    </source>
</evidence>
<gene>
    <name evidence="7" type="primary">entC</name>
    <name evidence="7" type="ORF">ADICEAN_01907</name>
</gene>
<dbReference type="SUPFAM" id="SSF56322">
    <property type="entry name" value="ADC synthase"/>
    <property type="match status" value="1"/>
</dbReference>
<dbReference type="eggNOG" id="COG1169">
    <property type="taxonomic scope" value="Bacteria"/>
</dbReference>
<dbReference type="RefSeq" id="WP_009195303.1">
    <property type="nucleotide sequence ID" value="NZ_AODQ01000040.1"/>
</dbReference>
<proteinExistence type="inferred from homology"/>
<reference evidence="7 8" key="1">
    <citation type="journal article" date="2013" name="Genome Announc.">
        <title>Draft Genome Sequence of Cesiribacter andamanensis Strain AMV16T, Isolated from a Soil Sample from a Mud Volcano in the Andaman Islands, India.</title>
        <authorList>
            <person name="Shivaji S."/>
            <person name="Ara S."/>
            <person name="Begum Z."/>
            <person name="Srinivas T.N."/>
            <person name="Singh A."/>
            <person name="Kumar Pinnaka A."/>
        </authorList>
    </citation>
    <scope>NUCLEOTIDE SEQUENCE [LARGE SCALE GENOMIC DNA]</scope>
    <source>
        <strain evidence="7 8">AMV16</strain>
    </source>
</reference>
<dbReference type="PANTHER" id="PTHR42839:SF2">
    <property type="entry name" value="ISOCHORISMATE SYNTHASE ENTC"/>
    <property type="match status" value="1"/>
</dbReference>
<dbReference type="InterPro" id="IPR005801">
    <property type="entry name" value="ADC_synthase"/>
</dbReference>
<protein>
    <recommendedName>
        <fullName evidence="3">isochorismate synthase</fullName>
        <ecNumber evidence="3">5.4.4.2</ecNumber>
    </recommendedName>
    <alternativeName>
        <fullName evidence="5">Isochorismate mutase</fullName>
    </alternativeName>
</protein>
<dbReference type="EMBL" id="AODQ01000040">
    <property type="protein sequence ID" value="EMR02934.1"/>
    <property type="molecule type" value="Genomic_DNA"/>
</dbReference>
<dbReference type="AlphaFoldDB" id="M7NWU9"/>
<evidence type="ECO:0000313" key="7">
    <source>
        <dbReference type="EMBL" id="EMR02934.1"/>
    </source>
</evidence>